<dbReference type="GO" id="GO:0005085">
    <property type="term" value="F:guanyl-nucleotide exchange factor activity"/>
    <property type="evidence" value="ECO:0007669"/>
    <property type="project" value="UniProtKB-KW"/>
</dbReference>
<evidence type="ECO:0000256" key="3">
    <source>
        <dbReference type="ARBA" id="ARBA00022658"/>
    </source>
</evidence>
<dbReference type="GO" id="GO:0005737">
    <property type="term" value="C:cytoplasm"/>
    <property type="evidence" value="ECO:0007669"/>
    <property type="project" value="TreeGrafter"/>
</dbReference>
<feature type="region of interest" description="Disordered" evidence="9">
    <location>
        <begin position="259"/>
        <end position="307"/>
    </location>
</feature>
<dbReference type="Pfam" id="PF00621">
    <property type="entry name" value="RhoGEF"/>
    <property type="match status" value="1"/>
</dbReference>
<feature type="compositionally biased region" description="Basic and acidic residues" evidence="9">
    <location>
        <begin position="705"/>
        <end position="714"/>
    </location>
</feature>
<dbReference type="InterPro" id="IPR000219">
    <property type="entry name" value="DH_dom"/>
</dbReference>
<dbReference type="SUPFAM" id="SSF48065">
    <property type="entry name" value="DBL homology domain (DH-domain)"/>
    <property type="match status" value="1"/>
</dbReference>
<dbReference type="SMART" id="SM00233">
    <property type="entry name" value="PH"/>
    <property type="match status" value="2"/>
</dbReference>
<organism evidence="13 14">
    <name type="scientific">Clupea harengus</name>
    <name type="common">Atlantic herring</name>
    <dbReference type="NCBI Taxonomy" id="7950"/>
    <lineage>
        <taxon>Eukaryota</taxon>
        <taxon>Metazoa</taxon>
        <taxon>Chordata</taxon>
        <taxon>Craniata</taxon>
        <taxon>Vertebrata</taxon>
        <taxon>Euteleostomi</taxon>
        <taxon>Actinopterygii</taxon>
        <taxon>Neopterygii</taxon>
        <taxon>Teleostei</taxon>
        <taxon>Clupei</taxon>
        <taxon>Clupeiformes</taxon>
        <taxon>Clupeoidei</taxon>
        <taxon>Clupeidae</taxon>
        <taxon>Clupea</taxon>
    </lineage>
</organism>
<evidence type="ECO:0000313" key="13">
    <source>
        <dbReference type="Proteomes" id="UP000515152"/>
    </source>
</evidence>
<name>A0A6P8FB06_CLUHA</name>
<evidence type="ECO:0000256" key="5">
    <source>
        <dbReference type="ARBA" id="ARBA00022771"/>
    </source>
</evidence>
<dbReference type="InterPro" id="IPR011993">
    <property type="entry name" value="PH-like_dom_sf"/>
</dbReference>
<evidence type="ECO:0000256" key="2">
    <source>
        <dbReference type="ARBA" id="ARBA00022490"/>
    </source>
</evidence>
<dbReference type="InterPro" id="IPR000306">
    <property type="entry name" value="Znf_FYVE"/>
</dbReference>
<evidence type="ECO:0000259" key="11">
    <source>
        <dbReference type="PROSITE" id="PS50010"/>
    </source>
</evidence>
<feature type="region of interest" description="Disordered" evidence="9">
    <location>
        <begin position="688"/>
        <end position="719"/>
    </location>
</feature>
<dbReference type="Gene3D" id="2.30.29.30">
    <property type="entry name" value="Pleckstrin-homology domain (PH domain)/Phosphotyrosine-binding domain (PTB)"/>
    <property type="match status" value="2"/>
</dbReference>
<dbReference type="Pfam" id="PF00169">
    <property type="entry name" value="PH"/>
    <property type="match status" value="2"/>
</dbReference>
<dbReference type="OrthoDB" id="245697at2759"/>
<feature type="compositionally biased region" description="Pro residues" evidence="9">
    <location>
        <begin position="279"/>
        <end position="291"/>
    </location>
</feature>
<feature type="region of interest" description="Disordered" evidence="9">
    <location>
        <begin position="1"/>
        <end position="72"/>
    </location>
</feature>
<dbReference type="KEGG" id="char:105913348"/>
<feature type="domain" description="DH" evidence="11">
    <location>
        <begin position="722"/>
        <end position="911"/>
    </location>
</feature>
<proteinExistence type="predicted"/>
<dbReference type="PANTHER" id="PTHR12673:SF12">
    <property type="entry name" value="FYVE, RHOGEF AND PH DOMAIN-CONTAINING PROTEIN 6"/>
    <property type="match status" value="1"/>
</dbReference>
<dbReference type="CDD" id="cd15743">
    <property type="entry name" value="FYVE_FGD6"/>
    <property type="match status" value="1"/>
</dbReference>
<dbReference type="InterPro" id="IPR013083">
    <property type="entry name" value="Znf_RING/FYVE/PHD"/>
</dbReference>
<evidence type="ECO:0000256" key="7">
    <source>
        <dbReference type="ARBA" id="ARBA00023212"/>
    </source>
</evidence>
<feature type="domain" description="PH" evidence="10">
    <location>
        <begin position="940"/>
        <end position="1034"/>
    </location>
</feature>
<evidence type="ECO:0000256" key="8">
    <source>
        <dbReference type="PROSITE-ProRule" id="PRU00091"/>
    </source>
</evidence>
<keyword evidence="4" id="KW-0479">Metal-binding</keyword>
<evidence type="ECO:0000256" key="6">
    <source>
        <dbReference type="ARBA" id="ARBA00022833"/>
    </source>
</evidence>
<accession>A0A6P8FB06</accession>
<dbReference type="RefSeq" id="XP_031420945.1">
    <property type="nucleotide sequence ID" value="XM_031565085.2"/>
</dbReference>
<reference evidence="14" key="1">
    <citation type="submission" date="2025-08" db="UniProtKB">
        <authorList>
            <consortium name="RefSeq"/>
        </authorList>
    </citation>
    <scope>IDENTIFICATION</scope>
</reference>
<keyword evidence="6" id="KW-0862">Zinc</keyword>
<feature type="domain" description="FYVE-type" evidence="12">
    <location>
        <begin position="1071"/>
        <end position="1130"/>
    </location>
</feature>
<evidence type="ECO:0000256" key="4">
    <source>
        <dbReference type="ARBA" id="ARBA00022723"/>
    </source>
</evidence>
<keyword evidence="3" id="KW-0344">Guanine-nucleotide releasing factor</keyword>
<dbReference type="PROSITE" id="PS50003">
    <property type="entry name" value="PH_DOMAIN"/>
    <property type="match status" value="2"/>
</dbReference>
<dbReference type="InterPro" id="IPR001849">
    <property type="entry name" value="PH_domain"/>
</dbReference>
<dbReference type="GO" id="GO:0008270">
    <property type="term" value="F:zinc ion binding"/>
    <property type="evidence" value="ECO:0007669"/>
    <property type="project" value="UniProtKB-KW"/>
</dbReference>
<dbReference type="Gene3D" id="3.30.40.10">
    <property type="entry name" value="Zinc/RING finger domain, C3HC4 (zinc finger)"/>
    <property type="match status" value="1"/>
</dbReference>
<dbReference type="PROSITE" id="PS50178">
    <property type="entry name" value="ZF_FYVE"/>
    <property type="match status" value="1"/>
</dbReference>
<dbReference type="Pfam" id="PF01363">
    <property type="entry name" value="FYVE"/>
    <property type="match status" value="1"/>
</dbReference>
<feature type="compositionally biased region" description="Polar residues" evidence="9">
    <location>
        <begin position="57"/>
        <end position="72"/>
    </location>
</feature>
<comment type="subcellular location">
    <subcellularLocation>
        <location evidence="1">Cytoplasm</location>
        <location evidence="1">Cytoskeleton</location>
    </subcellularLocation>
</comment>
<dbReference type="InterPro" id="IPR035899">
    <property type="entry name" value="DBL_dom_sf"/>
</dbReference>
<feature type="domain" description="PH" evidence="10">
    <location>
        <begin position="1180"/>
        <end position="1276"/>
    </location>
</feature>
<evidence type="ECO:0000256" key="9">
    <source>
        <dbReference type="SAM" id="MobiDB-lite"/>
    </source>
</evidence>
<gene>
    <name evidence="14" type="primary">LOC105913348</name>
</gene>
<dbReference type="SMART" id="SM00325">
    <property type="entry name" value="RhoGEF"/>
    <property type="match status" value="1"/>
</dbReference>
<dbReference type="InterPro" id="IPR017455">
    <property type="entry name" value="Znf_FYVE-rel"/>
</dbReference>
<evidence type="ECO:0000313" key="14">
    <source>
        <dbReference type="RefSeq" id="XP_031420945.1"/>
    </source>
</evidence>
<keyword evidence="13" id="KW-1185">Reference proteome</keyword>
<evidence type="ECO:0000259" key="12">
    <source>
        <dbReference type="PROSITE" id="PS50178"/>
    </source>
</evidence>
<evidence type="ECO:0000259" key="10">
    <source>
        <dbReference type="PROSITE" id="PS50003"/>
    </source>
</evidence>
<evidence type="ECO:0000256" key="1">
    <source>
        <dbReference type="ARBA" id="ARBA00004245"/>
    </source>
</evidence>
<keyword evidence="5 8" id="KW-0863">Zinc-finger</keyword>
<keyword evidence="2" id="KW-0963">Cytoplasm</keyword>
<dbReference type="GO" id="GO:0005856">
    <property type="term" value="C:cytoskeleton"/>
    <property type="evidence" value="ECO:0007669"/>
    <property type="project" value="UniProtKB-SubCell"/>
</dbReference>
<dbReference type="Proteomes" id="UP000515152">
    <property type="component" value="Chromosome 3"/>
</dbReference>
<dbReference type="AlphaFoldDB" id="A0A6P8FB06"/>
<dbReference type="SUPFAM" id="SSF50729">
    <property type="entry name" value="PH domain-like"/>
    <property type="match status" value="2"/>
</dbReference>
<dbReference type="CDD" id="cd13237">
    <property type="entry name" value="PH2_FGD5_FGD6"/>
    <property type="match status" value="1"/>
</dbReference>
<feature type="region of interest" description="Disordered" evidence="9">
    <location>
        <begin position="418"/>
        <end position="453"/>
    </location>
</feature>
<sequence>MMRTGAEKPPLAPKPKVIQKPKAKPPPVAPKPDVLSQSPSVEKRRVKPPIAPKPCLSPNSSSPQEKLGTASNVGLLNSRNGVHLGPKKREWDYIIPICVCSREDCAQCRPKENSKQAITYIAHPEKSQGNRQNEGFKKPMPRFQTQFDKEPDVPENKKGQLISTSNHNSTQLQSGFSNNNHMQKAQEVIVDLKSPVDRLTDNLNTTHRNMTAGIKCTPFQRTWSDEVNGNTHCQLSRTSPEPSECHRLASVSTFSKNHIRDSTGCSPSIPAAPKKALPVPVPRRPRLPTPEPQGDTKKGKVKMRTSSGMDLTETVTLADEVNTTLVSSENATLYESVETGYVELHIPVPIPRQKPLNLEKPAQFGQKEIPNIIESFYESTEYSVDEEAEEGVENSDYQCTVIQPKQLKLTNQLTVATRVNSEDETPSKTSTDNQHRQHLTTVMSQSTKTKKHSILGRTEDNQKFLSPASKELPNKNKSIGKQVSNFSPGITKGKLFVQSIKPRAKSFTSVDLLRPDGNKKNSFRRFLDINISGKKLPKLLTKRGQATDCASVEMEESVDEDPKGKGCPAGKAKPLVVRKLSCPVIVMEQSVDGEDFFPGAEAAVEYENFPIYEDIPEYMNIPSSNTLAPSSASITCQSPSWAEEDNIYEEQEPYEPIGEYADDAQTYNGYERDSVEEDVGQCYGHFEEEVFHSSEDEDDGSSSSSKEDHEENHHVGGTKKNKVVHIAREIMSSEKVFVDVLKLLHIDFRDAVAKASQQAGKPVIEERALNQILYSLPQLYELNEDLLKELDERVARWDPHSRLADIFVKKGPYLKMYSTYIREFDKNVALLDEQCRKNPGFAAAVKEFEASPRCANLALKHYLLKPIQRIPQYQLLLTDYLKNLTEESSDYKDTQAALNIVKEVANHANDIMKQGDNFQKLMQVQLACTGHQEIVQPGRVFLKEGILMKLSRKVMQPRMFFLFNDALLYTTPVQSGQFKFNNMLSLAGMKVTRPSQEGYQNELNIESVERSFILSASSEAERDDWLETISTAINEYTKKMISFISNRFQEEGEGDDSEALLGSKAPIWIPDLRATMCMICTCEFTLTWRRHHCRACGKVVCQTCSSNKHQLEYLKNQLARVCVQCFVTLQKRTVYLTHGTGRQVQSNSSSSTGKSPGAFPFRRQKKIPAALKEVSANTDDSSMSGYLERSKGNKKQWKRFWFVIKDKVLYTYAASEDVAALESQPLLGFCLVEGKPDPTQTLQFKLYHKDTLYYLFKADDTHTLQRWTEAFQEATVL</sequence>
<dbReference type="InterPro" id="IPR051092">
    <property type="entry name" value="FYVE_RhoGEF_PH"/>
</dbReference>
<dbReference type="GeneID" id="105913348"/>
<dbReference type="SMART" id="SM00064">
    <property type="entry name" value="FYVE"/>
    <property type="match status" value="1"/>
</dbReference>
<dbReference type="PROSITE" id="PS50010">
    <property type="entry name" value="DH_2"/>
    <property type="match status" value="1"/>
</dbReference>
<dbReference type="PANTHER" id="PTHR12673">
    <property type="entry name" value="FACIOGENITAL DYSPLASIA PROTEIN"/>
    <property type="match status" value="1"/>
</dbReference>
<protein>
    <submittedName>
        <fullName evidence="14">FYVE, RhoGEF and PH domain-containing protein 6-like</fullName>
    </submittedName>
</protein>
<keyword evidence="7" id="KW-0206">Cytoskeleton</keyword>
<dbReference type="CDD" id="cd00160">
    <property type="entry name" value="RhoGEF"/>
    <property type="match status" value="1"/>
</dbReference>
<dbReference type="Gene3D" id="1.20.900.10">
    <property type="entry name" value="Dbl homology (DH) domain"/>
    <property type="match status" value="1"/>
</dbReference>